<gene>
    <name evidence="11" type="primary">CSON007737</name>
</gene>
<dbReference type="GO" id="GO:0000226">
    <property type="term" value="P:microtubule cytoskeleton organization"/>
    <property type="evidence" value="ECO:0007669"/>
    <property type="project" value="TreeGrafter"/>
</dbReference>
<comment type="subcellular location">
    <subcellularLocation>
        <location evidence="2">Cytoplasm</location>
    </subcellularLocation>
    <subcellularLocation>
        <location evidence="1">Nucleus</location>
    </subcellularLocation>
</comment>
<dbReference type="InterPro" id="IPR018247">
    <property type="entry name" value="EF_Hand_1_Ca_BS"/>
</dbReference>
<dbReference type="InterPro" id="IPR039865">
    <property type="entry name" value="PPP2R3C"/>
</dbReference>
<dbReference type="GO" id="GO:0030865">
    <property type="term" value="P:cortical cytoskeleton organization"/>
    <property type="evidence" value="ECO:0007669"/>
    <property type="project" value="TreeGrafter"/>
</dbReference>
<reference evidence="11" key="1">
    <citation type="submission" date="2018-04" db="EMBL/GenBank/DDBJ databases">
        <authorList>
            <person name="Go L.Y."/>
            <person name="Mitchell J.A."/>
        </authorList>
    </citation>
    <scope>NUCLEOTIDE SEQUENCE</scope>
    <source>
        <tissue evidence="11">Whole organism</tissue>
    </source>
</reference>
<dbReference type="InterPro" id="IPR011992">
    <property type="entry name" value="EF-hand-dom_pair"/>
</dbReference>
<protein>
    <recommendedName>
        <fullName evidence="3">Serine/threonine-protein phosphatase 2A regulatory subunit B'' subunit gamma</fullName>
    </recommendedName>
</protein>
<dbReference type="OMA" id="HKFWAYE"/>
<sequence>MSENFSESHDENPSIQENKSKSEKEKIFRKKFLNGIQNLKQVKIKTVLEDDELEELLFQRYLRELNRDSGRPAQNTQRNRSYKAIPQFYFKLPESEVGAKCREEARSLFLTKKSKMLLNSDELKSLWSLLEKYSNISVGDDQFIDYHEYLKVRLLGGEKVERYLTTSAFMRLVAISTNPPNVNVVQLFNYVMRKVWIEQTRIGLSFYDSTGQGYLSEGDLEQYILELIPTFSQLAGLEKSFHNFYICTVLRKFFFFLDPLRTGKLRIRDILTSGFLDDLLELRDDEISKDAQDNNWFSATSALSVYGIYLNLDKDHNGMLSKKELAGYGSGTLTSVFLDRVFSECLTYDNEMDYKTYLDFVLALENRHEIQSLQYLFKILDVDHCGYLTVFNLRYFYKGIQLQIETHKAENVNFEDVKNEIFDMVKPEDPTRITLKDLINCGQGETVVSILIEFHRFWSYENRESMVSDATSVEDSLQL</sequence>
<dbReference type="GO" id="GO:0005634">
    <property type="term" value="C:nucleus"/>
    <property type="evidence" value="ECO:0007669"/>
    <property type="project" value="UniProtKB-SubCell"/>
</dbReference>
<evidence type="ECO:0000256" key="1">
    <source>
        <dbReference type="ARBA" id="ARBA00004123"/>
    </source>
</evidence>
<dbReference type="FunFam" id="1.10.238.10:FF:000091">
    <property type="entry name" value="Serine/threonine-protein phosphatase 2A regulatory subunit B'' subunit gamma"/>
    <property type="match status" value="1"/>
</dbReference>
<dbReference type="AlphaFoldDB" id="A0A336LBQ6"/>
<keyword evidence="8" id="KW-0539">Nucleus</keyword>
<dbReference type="FunFam" id="1.10.238.220:FF:000002">
    <property type="entry name" value="Serine/threonine-protein phosphatase 2A regulatory subunit B'' subunit gamma"/>
    <property type="match status" value="1"/>
</dbReference>
<keyword evidence="4" id="KW-0963">Cytoplasm</keyword>
<reference evidence="12" key="2">
    <citation type="submission" date="2018-07" db="EMBL/GenBank/DDBJ databases">
        <authorList>
            <person name="Quirk P.G."/>
            <person name="Krulwich T.A."/>
        </authorList>
    </citation>
    <scope>NUCLEOTIDE SEQUENCE</scope>
</reference>
<dbReference type="PANTHER" id="PTHR12085:SF3">
    <property type="entry name" value="SERINE_THREONINE-PROTEIN PHOSPHATASE 2A REGULATORY SUBUNIT B'' SUBUNIT GAMMA"/>
    <property type="match status" value="1"/>
</dbReference>
<evidence type="ECO:0000256" key="6">
    <source>
        <dbReference type="ARBA" id="ARBA00022737"/>
    </source>
</evidence>
<dbReference type="VEuPathDB" id="VectorBase:CSON007737"/>
<dbReference type="CDD" id="cd21505">
    <property type="entry name" value="PPP2R3C"/>
    <property type="match status" value="1"/>
</dbReference>
<feature type="domain" description="EF-hand" evidence="10">
    <location>
        <begin position="368"/>
        <end position="403"/>
    </location>
</feature>
<evidence type="ECO:0000256" key="5">
    <source>
        <dbReference type="ARBA" id="ARBA00022723"/>
    </source>
</evidence>
<evidence type="ECO:0000256" key="3">
    <source>
        <dbReference type="ARBA" id="ARBA00022320"/>
    </source>
</evidence>
<keyword evidence="7" id="KW-0106">Calcium</keyword>
<dbReference type="Gene3D" id="1.10.238.220">
    <property type="match status" value="1"/>
</dbReference>
<evidence type="ECO:0000313" key="11">
    <source>
        <dbReference type="EMBL" id="SSX14889.1"/>
    </source>
</evidence>
<keyword evidence="6" id="KW-0677">Repeat</keyword>
<organism evidence="11">
    <name type="scientific">Culicoides sonorensis</name>
    <name type="common">Biting midge</name>
    <dbReference type="NCBI Taxonomy" id="179676"/>
    <lineage>
        <taxon>Eukaryota</taxon>
        <taxon>Metazoa</taxon>
        <taxon>Ecdysozoa</taxon>
        <taxon>Arthropoda</taxon>
        <taxon>Hexapoda</taxon>
        <taxon>Insecta</taxon>
        <taxon>Pterygota</taxon>
        <taxon>Neoptera</taxon>
        <taxon>Endopterygota</taxon>
        <taxon>Diptera</taxon>
        <taxon>Nematocera</taxon>
        <taxon>Chironomoidea</taxon>
        <taxon>Ceratopogonidae</taxon>
        <taxon>Ceratopogoninae</taxon>
        <taxon>Culicoides</taxon>
        <taxon>Monoculicoides</taxon>
    </lineage>
</organism>
<dbReference type="GO" id="GO:0005813">
    <property type="term" value="C:centrosome"/>
    <property type="evidence" value="ECO:0007669"/>
    <property type="project" value="TreeGrafter"/>
</dbReference>
<feature type="region of interest" description="Disordered" evidence="9">
    <location>
        <begin position="1"/>
        <end position="23"/>
    </location>
</feature>
<dbReference type="GO" id="GO:0005819">
    <property type="term" value="C:spindle"/>
    <property type="evidence" value="ECO:0007669"/>
    <property type="project" value="TreeGrafter"/>
</dbReference>
<dbReference type="GO" id="GO:0035303">
    <property type="term" value="P:regulation of dephosphorylation"/>
    <property type="evidence" value="ECO:0007669"/>
    <property type="project" value="InterPro"/>
</dbReference>
<dbReference type="PROSITE" id="PS00018">
    <property type="entry name" value="EF_HAND_1"/>
    <property type="match status" value="1"/>
</dbReference>
<evidence type="ECO:0000256" key="7">
    <source>
        <dbReference type="ARBA" id="ARBA00022837"/>
    </source>
</evidence>
<evidence type="ECO:0000256" key="8">
    <source>
        <dbReference type="ARBA" id="ARBA00023242"/>
    </source>
</evidence>
<proteinExistence type="predicted"/>
<dbReference type="PROSITE" id="PS50222">
    <property type="entry name" value="EF_HAND_2"/>
    <property type="match status" value="1"/>
</dbReference>
<evidence type="ECO:0000256" key="4">
    <source>
        <dbReference type="ARBA" id="ARBA00022490"/>
    </source>
</evidence>
<evidence type="ECO:0000256" key="9">
    <source>
        <dbReference type="SAM" id="MobiDB-lite"/>
    </source>
</evidence>
<name>A0A336LBQ6_CULSO</name>
<dbReference type="PANTHER" id="PTHR12085">
    <property type="entry name" value="SERINE/THREONINE-PROTEIN PHOSPHATASE 2A REGULATORY SUBUNIT B'' SUBUNIT GAMMA"/>
    <property type="match status" value="1"/>
</dbReference>
<evidence type="ECO:0000256" key="2">
    <source>
        <dbReference type="ARBA" id="ARBA00004496"/>
    </source>
</evidence>
<dbReference type="GO" id="GO:0005509">
    <property type="term" value="F:calcium ion binding"/>
    <property type="evidence" value="ECO:0007669"/>
    <property type="project" value="InterPro"/>
</dbReference>
<dbReference type="GO" id="GO:0005737">
    <property type="term" value="C:cytoplasm"/>
    <property type="evidence" value="ECO:0007669"/>
    <property type="project" value="UniProtKB-SubCell"/>
</dbReference>
<keyword evidence="5" id="KW-0479">Metal-binding</keyword>
<evidence type="ECO:0000313" key="12">
    <source>
        <dbReference type="EMBL" id="SSX34276.1"/>
    </source>
</evidence>
<dbReference type="Gene3D" id="1.10.238.10">
    <property type="entry name" value="EF-hand"/>
    <property type="match status" value="1"/>
</dbReference>
<accession>A0A336LBQ6</accession>
<dbReference type="InterPro" id="IPR002048">
    <property type="entry name" value="EF_hand_dom"/>
</dbReference>
<dbReference type="EMBL" id="UFQT01002915">
    <property type="protein sequence ID" value="SSX34276.1"/>
    <property type="molecule type" value="Genomic_DNA"/>
</dbReference>
<evidence type="ECO:0000259" key="10">
    <source>
        <dbReference type="PROSITE" id="PS50222"/>
    </source>
</evidence>
<dbReference type="SUPFAM" id="SSF47473">
    <property type="entry name" value="EF-hand"/>
    <property type="match status" value="2"/>
</dbReference>
<dbReference type="EMBL" id="UFQS01002915">
    <property type="protein sequence ID" value="SSX14889.1"/>
    <property type="molecule type" value="Genomic_DNA"/>
</dbReference>